<keyword evidence="2" id="KW-0560">Oxidoreductase</keyword>
<dbReference type="Proteomes" id="UP001232148">
    <property type="component" value="Unassembled WGS sequence"/>
</dbReference>
<accession>A0AAD9HMC3</accession>
<dbReference type="PANTHER" id="PTHR33365">
    <property type="entry name" value="YALI0B05434P"/>
    <property type="match status" value="1"/>
</dbReference>
<evidence type="ECO:0000256" key="5">
    <source>
        <dbReference type="SAM" id="Phobius"/>
    </source>
</evidence>
<feature type="transmembrane region" description="Helical" evidence="5">
    <location>
        <begin position="30"/>
        <end position="52"/>
    </location>
</feature>
<sequence length="231" mass="26875">MWPFRLDDKDNRGLYLRLADSAQLKRPRDFITNTIFLFVVAISFSLGIGYWVGKGLHHNEQESSRALKFSEVVRPFEPNISFIGRPDQERNRAWESLYLEGGGFFIHPSIAPERSVFSTFHQVHCLEQIWRSWWFLYDESGRPPAETDHDQRRTNHLHGPDNSGQNHHQAAKPIHFNHCIELLRNVLMCQPDLTVEVANPQNGGVTGFGGERQCQNWNDLLKWTKEWQAII</sequence>
<protein>
    <recommendedName>
        <fullName evidence="8">Tat pathway signal sequence</fullName>
    </recommendedName>
</protein>
<evidence type="ECO:0000256" key="4">
    <source>
        <dbReference type="SAM" id="MobiDB-lite"/>
    </source>
</evidence>
<dbReference type="InterPro" id="IPR021765">
    <property type="entry name" value="UstYa-like"/>
</dbReference>
<evidence type="ECO:0008006" key="8">
    <source>
        <dbReference type="Google" id="ProtNLM"/>
    </source>
</evidence>
<gene>
    <name evidence="6" type="ORF">LX32DRAFT_615029</name>
</gene>
<comment type="similarity">
    <text evidence="3">Belongs to the ustYa family.</text>
</comment>
<name>A0AAD9HMC3_9PEZI</name>
<evidence type="ECO:0000313" key="6">
    <source>
        <dbReference type="EMBL" id="KAK2030579.1"/>
    </source>
</evidence>
<dbReference type="Pfam" id="PF11807">
    <property type="entry name" value="UstYa"/>
    <property type="match status" value="1"/>
</dbReference>
<evidence type="ECO:0000256" key="1">
    <source>
        <dbReference type="ARBA" id="ARBA00004685"/>
    </source>
</evidence>
<evidence type="ECO:0000256" key="2">
    <source>
        <dbReference type="ARBA" id="ARBA00023002"/>
    </source>
</evidence>
<feature type="compositionally biased region" description="Basic and acidic residues" evidence="4">
    <location>
        <begin position="144"/>
        <end position="153"/>
    </location>
</feature>
<dbReference type="PANTHER" id="PTHR33365:SF11">
    <property type="entry name" value="TAT PATHWAY SIGNAL SEQUENCE"/>
    <property type="match status" value="1"/>
</dbReference>
<keyword evidence="5" id="KW-0472">Membrane</keyword>
<organism evidence="6 7">
    <name type="scientific">Colletotrichum zoysiae</name>
    <dbReference type="NCBI Taxonomy" id="1216348"/>
    <lineage>
        <taxon>Eukaryota</taxon>
        <taxon>Fungi</taxon>
        <taxon>Dikarya</taxon>
        <taxon>Ascomycota</taxon>
        <taxon>Pezizomycotina</taxon>
        <taxon>Sordariomycetes</taxon>
        <taxon>Hypocreomycetidae</taxon>
        <taxon>Glomerellales</taxon>
        <taxon>Glomerellaceae</taxon>
        <taxon>Colletotrichum</taxon>
        <taxon>Colletotrichum graminicola species complex</taxon>
    </lineage>
</organism>
<keyword evidence="5" id="KW-1133">Transmembrane helix</keyword>
<proteinExistence type="inferred from homology"/>
<dbReference type="AlphaFoldDB" id="A0AAD9HMC3"/>
<keyword evidence="7" id="KW-1185">Reference proteome</keyword>
<comment type="pathway">
    <text evidence="1">Mycotoxin biosynthesis.</text>
</comment>
<dbReference type="GO" id="GO:0043386">
    <property type="term" value="P:mycotoxin biosynthetic process"/>
    <property type="evidence" value="ECO:0007669"/>
    <property type="project" value="InterPro"/>
</dbReference>
<dbReference type="EMBL" id="MU842849">
    <property type="protein sequence ID" value="KAK2030579.1"/>
    <property type="molecule type" value="Genomic_DNA"/>
</dbReference>
<comment type="caution">
    <text evidence="6">The sequence shown here is derived from an EMBL/GenBank/DDBJ whole genome shotgun (WGS) entry which is preliminary data.</text>
</comment>
<evidence type="ECO:0000313" key="7">
    <source>
        <dbReference type="Proteomes" id="UP001232148"/>
    </source>
</evidence>
<evidence type="ECO:0000256" key="3">
    <source>
        <dbReference type="ARBA" id="ARBA00035112"/>
    </source>
</evidence>
<reference evidence="6" key="1">
    <citation type="submission" date="2021-06" db="EMBL/GenBank/DDBJ databases">
        <title>Comparative genomics, transcriptomics and evolutionary studies reveal genomic signatures of adaptation to plant cell wall in hemibiotrophic fungi.</title>
        <authorList>
            <consortium name="DOE Joint Genome Institute"/>
            <person name="Baroncelli R."/>
            <person name="Diaz J.F."/>
            <person name="Benocci T."/>
            <person name="Peng M."/>
            <person name="Battaglia E."/>
            <person name="Haridas S."/>
            <person name="Andreopoulos W."/>
            <person name="Labutti K."/>
            <person name="Pangilinan J."/>
            <person name="Floch G.L."/>
            <person name="Makela M.R."/>
            <person name="Henrissat B."/>
            <person name="Grigoriev I.V."/>
            <person name="Crouch J.A."/>
            <person name="De Vries R.P."/>
            <person name="Sukno S.A."/>
            <person name="Thon M.R."/>
        </authorList>
    </citation>
    <scope>NUCLEOTIDE SEQUENCE</scope>
    <source>
        <strain evidence="6">MAFF235873</strain>
    </source>
</reference>
<dbReference type="GO" id="GO:0016491">
    <property type="term" value="F:oxidoreductase activity"/>
    <property type="evidence" value="ECO:0007669"/>
    <property type="project" value="UniProtKB-KW"/>
</dbReference>
<feature type="region of interest" description="Disordered" evidence="4">
    <location>
        <begin position="144"/>
        <end position="169"/>
    </location>
</feature>
<keyword evidence="5" id="KW-0812">Transmembrane</keyword>